<dbReference type="InterPro" id="IPR007487">
    <property type="entry name" value="ABC_transpt-TYRBP-like"/>
</dbReference>
<sequence>MAWAQRHVPVIGILLTGAAEASSSKTQIELLRAGMQVVGLAESRDYIFEIRAADNDPRQFPALATELLALHPAVMVAFTNLAITSIQKISGTTPIVGASMNSPVAVGLVSSLSHPGGNVTGVSTMADELVLKSAEIMREILPTAGKVVVILNPTNASNAIMFETLLRQFRSDGLVFSSVGIGSSADLDVAFEEIARQHPDALLVVTDNNLLALSSVIAAKAMMQRLPIFANQSFASSQAGTLVNYARAPDEAFQAVARLLKRILKGASPADLPIEQPTKFQLTINLKTAKALGLNIPPTVLARADAVIE</sequence>
<dbReference type="PANTHER" id="PTHR35271">
    <property type="entry name" value="ABC TRANSPORTER, SUBSTRATE-BINDING LIPOPROTEIN-RELATED"/>
    <property type="match status" value="1"/>
</dbReference>
<dbReference type="Pfam" id="PF04392">
    <property type="entry name" value="ABC_sub_bind"/>
    <property type="match status" value="1"/>
</dbReference>
<dbReference type="PANTHER" id="PTHR35271:SF1">
    <property type="entry name" value="ABC TRANSPORTER, SUBSTRATE-BINDING LIPOPROTEIN"/>
    <property type="match status" value="1"/>
</dbReference>
<protein>
    <submittedName>
        <fullName evidence="1">ABC transporter substrate-binding protein</fullName>
    </submittedName>
</protein>
<gene>
    <name evidence="1" type="ORF">HA482_35905</name>
</gene>
<name>A0ABR7UHK2_9BRAD</name>
<evidence type="ECO:0000313" key="1">
    <source>
        <dbReference type="EMBL" id="MBC9983576.1"/>
    </source>
</evidence>
<dbReference type="EMBL" id="JAATTO010000074">
    <property type="protein sequence ID" value="MBC9983576.1"/>
    <property type="molecule type" value="Genomic_DNA"/>
</dbReference>
<dbReference type="RefSeq" id="WP_188096565.1">
    <property type="nucleotide sequence ID" value="NZ_JAANIH010000003.1"/>
</dbReference>
<proteinExistence type="predicted"/>
<dbReference type="CDD" id="cd06325">
    <property type="entry name" value="PBP1_ABC_unchar_transporter"/>
    <property type="match status" value="1"/>
</dbReference>
<organism evidence="1 2">
    <name type="scientific">Bradyrhizobium campsiandrae</name>
    <dbReference type="NCBI Taxonomy" id="1729892"/>
    <lineage>
        <taxon>Bacteria</taxon>
        <taxon>Pseudomonadati</taxon>
        <taxon>Pseudomonadota</taxon>
        <taxon>Alphaproteobacteria</taxon>
        <taxon>Hyphomicrobiales</taxon>
        <taxon>Nitrobacteraceae</taxon>
        <taxon>Bradyrhizobium</taxon>
    </lineage>
</organism>
<comment type="caution">
    <text evidence="1">The sequence shown here is derived from an EMBL/GenBank/DDBJ whole genome shotgun (WGS) entry which is preliminary data.</text>
</comment>
<reference evidence="1 2" key="1">
    <citation type="journal article" date="2020" name="Arch. Microbiol.">
        <title>Bradyrhizobium campsiandrae sp. nov., a nitrogen-fixing bacterial strain isolated from a native leguminous tree from the Amazon adapted to flooded conditions.</title>
        <authorList>
            <person name="Cabral Michel D."/>
            <person name="Martins da Costa E."/>
            <person name="Azarias Guimaraes A."/>
            <person name="Soares de Carvalho T."/>
            <person name="Santos de Castro Caputo P."/>
            <person name="Willems A."/>
            <person name="de Souza Moreira F.M."/>
        </authorList>
    </citation>
    <scope>NUCLEOTIDE SEQUENCE [LARGE SCALE GENOMIC DNA]</scope>
    <source>
        <strain evidence="2">INPA 384B</strain>
    </source>
</reference>
<dbReference type="Gene3D" id="3.40.50.2300">
    <property type="match status" value="2"/>
</dbReference>
<evidence type="ECO:0000313" key="2">
    <source>
        <dbReference type="Proteomes" id="UP000639516"/>
    </source>
</evidence>
<dbReference type="Proteomes" id="UP000639516">
    <property type="component" value="Unassembled WGS sequence"/>
</dbReference>
<keyword evidence="2" id="KW-1185">Reference proteome</keyword>
<accession>A0ABR7UHK2</accession>